<evidence type="ECO:0000259" key="3">
    <source>
        <dbReference type="Pfam" id="PF01844"/>
    </source>
</evidence>
<dbReference type="CDD" id="cd00085">
    <property type="entry name" value="HNHc"/>
    <property type="match status" value="1"/>
</dbReference>
<protein>
    <recommendedName>
        <fullName evidence="3">HNH domain-containing protein</fullName>
    </recommendedName>
</protein>
<dbReference type="GO" id="GO:0016787">
    <property type="term" value="F:hydrolase activity"/>
    <property type="evidence" value="ECO:0007669"/>
    <property type="project" value="UniProtKB-KW"/>
</dbReference>
<gene>
    <name evidence="4" type="ORF">PSIN1315_LOCUS9191</name>
</gene>
<reference evidence="4" key="1">
    <citation type="submission" date="2021-01" db="EMBL/GenBank/DDBJ databases">
        <authorList>
            <person name="Corre E."/>
            <person name="Pelletier E."/>
            <person name="Niang G."/>
            <person name="Scheremetjew M."/>
            <person name="Finn R."/>
            <person name="Kale V."/>
            <person name="Holt S."/>
            <person name="Cochrane G."/>
            <person name="Meng A."/>
            <person name="Brown T."/>
            <person name="Cohen L."/>
        </authorList>
    </citation>
    <scope>NUCLEOTIDE SEQUENCE</scope>
    <source>
        <strain evidence="4">RCC927</strain>
    </source>
</reference>
<evidence type="ECO:0000256" key="1">
    <source>
        <dbReference type="ARBA" id="ARBA00022801"/>
    </source>
</evidence>
<dbReference type="Gene3D" id="1.10.30.50">
    <property type="match status" value="1"/>
</dbReference>
<dbReference type="InterPro" id="IPR002711">
    <property type="entry name" value="HNH"/>
</dbReference>
<feature type="compositionally biased region" description="Low complexity" evidence="2">
    <location>
        <begin position="122"/>
        <end position="138"/>
    </location>
</feature>
<name>A0A7S3BRW1_9VIRI</name>
<dbReference type="GO" id="GO:0031297">
    <property type="term" value="P:replication fork processing"/>
    <property type="evidence" value="ECO:0007669"/>
    <property type="project" value="TreeGrafter"/>
</dbReference>
<dbReference type="PANTHER" id="PTHR45766">
    <property type="entry name" value="DNA ANNEALING HELICASE AND ENDONUCLEASE ZRANB3 FAMILY MEMBER"/>
    <property type="match status" value="1"/>
</dbReference>
<evidence type="ECO:0000313" key="4">
    <source>
        <dbReference type="EMBL" id="CAE0143111.1"/>
    </source>
</evidence>
<sequence>MVRRLAAVHTPERGAARTEALAKRRALATRLAPAFASLRRPFDRLLASPLEGHAWHADHIVPVFRGGGLCSVGNMRTLCVPCHAAVTKEQAKERAEARRRARPKGQRRIDTVLASLSPTPPSRRTSGAAKAGMAASDGAADDGVEVIELSSDSEDEDFQASGRRKRQRL</sequence>
<accession>A0A7S3BRW1</accession>
<organism evidence="4">
    <name type="scientific">Prasinoderma singulare</name>
    <dbReference type="NCBI Taxonomy" id="676789"/>
    <lineage>
        <taxon>Eukaryota</taxon>
        <taxon>Viridiplantae</taxon>
        <taxon>Prasinodermophyta</taxon>
        <taxon>Prasinodermophyceae</taxon>
        <taxon>Prasinodermales</taxon>
        <taxon>Prasinodermaceae</taxon>
        <taxon>Prasinoderma</taxon>
    </lineage>
</organism>
<dbReference type="GO" id="GO:0003676">
    <property type="term" value="F:nucleic acid binding"/>
    <property type="evidence" value="ECO:0007669"/>
    <property type="project" value="InterPro"/>
</dbReference>
<feature type="domain" description="HNH" evidence="3">
    <location>
        <begin position="51"/>
        <end position="88"/>
    </location>
</feature>
<dbReference type="GO" id="GO:0043596">
    <property type="term" value="C:nuclear replication fork"/>
    <property type="evidence" value="ECO:0007669"/>
    <property type="project" value="TreeGrafter"/>
</dbReference>
<dbReference type="AlphaFoldDB" id="A0A7S3BRW1"/>
<dbReference type="GO" id="GO:0006281">
    <property type="term" value="P:DNA repair"/>
    <property type="evidence" value="ECO:0007669"/>
    <property type="project" value="TreeGrafter"/>
</dbReference>
<dbReference type="InterPro" id="IPR003615">
    <property type="entry name" value="HNH_nuc"/>
</dbReference>
<dbReference type="GO" id="GO:0008270">
    <property type="term" value="F:zinc ion binding"/>
    <property type="evidence" value="ECO:0007669"/>
    <property type="project" value="InterPro"/>
</dbReference>
<dbReference type="GO" id="GO:0004520">
    <property type="term" value="F:DNA endonuclease activity"/>
    <property type="evidence" value="ECO:0007669"/>
    <property type="project" value="TreeGrafter"/>
</dbReference>
<dbReference type="Pfam" id="PF01844">
    <property type="entry name" value="HNH"/>
    <property type="match status" value="1"/>
</dbReference>
<dbReference type="PANTHER" id="PTHR45766:SF5">
    <property type="entry name" value="SNF2 DOMAIN-CONTAINING PROTEIN _ HELICASE DOMAIN-CONTAINING PROTEIN _ HNH ENDONUCLEASE DOMAIN-CONTAINING PROTEIN"/>
    <property type="match status" value="1"/>
</dbReference>
<evidence type="ECO:0000256" key="2">
    <source>
        <dbReference type="SAM" id="MobiDB-lite"/>
    </source>
</evidence>
<feature type="compositionally biased region" description="Acidic residues" evidence="2">
    <location>
        <begin position="139"/>
        <end position="158"/>
    </location>
</feature>
<dbReference type="EMBL" id="HBHY01014317">
    <property type="protein sequence ID" value="CAE0143111.1"/>
    <property type="molecule type" value="Transcribed_RNA"/>
</dbReference>
<feature type="region of interest" description="Disordered" evidence="2">
    <location>
        <begin position="92"/>
        <end position="169"/>
    </location>
</feature>
<proteinExistence type="predicted"/>
<keyword evidence="1" id="KW-0378">Hydrolase</keyword>